<name>A0A371CH22_9APHY</name>
<dbReference type="AlphaFoldDB" id="A0A371CH22"/>
<proteinExistence type="predicted"/>
<evidence type="ECO:0000313" key="3">
    <source>
        <dbReference type="Proteomes" id="UP000256964"/>
    </source>
</evidence>
<dbReference type="EMBL" id="KZ857733">
    <property type="protein sequence ID" value="RDX39585.1"/>
    <property type="molecule type" value="Genomic_DNA"/>
</dbReference>
<evidence type="ECO:0000313" key="2">
    <source>
        <dbReference type="EMBL" id="RDX39585.1"/>
    </source>
</evidence>
<dbReference type="Proteomes" id="UP000256964">
    <property type="component" value="Unassembled WGS sequence"/>
</dbReference>
<gene>
    <name evidence="2" type="ORF">OH76DRAFT_686991</name>
</gene>
<protein>
    <submittedName>
        <fullName evidence="2">Uncharacterized protein</fullName>
    </submittedName>
</protein>
<feature type="compositionally biased region" description="Polar residues" evidence="1">
    <location>
        <begin position="1"/>
        <end position="22"/>
    </location>
</feature>
<feature type="region of interest" description="Disordered" evidence="1">
    <location>
        <begin position="1"/>
        <end position="23"/>
    </location>
</feature>
<reference evidence="2 3" key="1">
    <citation type="journal article" date="2018" name="Biotechnol. Biofuels">
        <title>Integrative visual omics of the white-rot fungus Polyporus brumalis exposes the biotechnological potential of its oxidative enzymes for delignifying raw plant biomass.</title>
        <authorList>
            <person name="Miyauchi S."/>
            <person name="Rancon A."/>
            <person name="Drula E."/>
            <person name="Hage H."/>
            <person name="Chaduli D."/>
            <person name="Favel A."/>
            <person name="Grisel S."/>
            <person name="Henrissat B."/>
            <person name="Herpoel-Gimbert I."/>
            <person name="Ruiz-Duenas F.J."/>
            <person name="Chevret D."/>
            <person name="Hainaut M."/>
            <person name="Lin J."/>
            <person name="Wang M."/>
            <person name="Pangilinan J."/>
            <person name="Lipzen A."/>
            <person name="Lesage-Meessen L."/>
            <person name="Navarro D."/>
            <person name="Riley R."/>
            <person name="Grigoriev I.V."/>
            <person name="Zhou S."/>
            <person name="Raouche S."/>
            <person name="Rosso M.N."/>
        </authorList>
    </citation>
    <scope>NUCLEOTIDE SEQUENCE [LARGE SCALE GENOMIC DNA]</scope>
    <source>
        <strain evidence="2 3">BRFM 1820</strain>
    </source>
</reference>
<keyword evidence="3" id="KW-1185">Reference proteome</keyword>
<accession>A0A371CH22</accession>
<evidence type="ECO:0000256" key="1">
    <source>
        <dbReference type="SAM" id="MobiDB-lite"/>
    </source>
</evidence>
<organism evidence="2 3">
    <name type="scientific">Lentinus brumalis</name>
    <dbReference type="NCBI Taxonomy" id="2498619"/>
    <lineage>
        <taxon>Eukaryota</taxon>
        <taxon>Fungi</taxon>
        <taxon>Dikarya</taxon>
        <taxon>Basidiomycota</taxon>
        <taxon>Agaricomycotina</taxon>
        <taxon>Agaricomycetes</taxon>
        <taxon>Polyporales</taxon>
        <taxon>Polyporaceae</taxon>
        <taxon>Lentinus</taxon>
    </lineage>
</organism>
<sequence length="72" mass="7994">MTQFTPTTVRTTADVSDTNTRSTLHRLPSYRSSLPSSTRGCSIKCCLSHAQEEEYARARAFRPLQACNAQEG</sequence>